<dbReference type="EMBL" id="PPTA01000014">
    <property type="protein sequence ID" value="TFA99484.1"/>
    <property type="molecule type" value="Genomic_DNA"/>
</dbReference>
<evidence type="ECO:0000313" key="3">
    <source>
        <dbReference type="Proteomes" id="UP001642720"/>
    </source>
</evidence>
<sequence length="131" mass="13767">MKLKMQDGSRKSTKKQTGEGEGIKRIAVAGEEEEDVGGGGGRGNGSQEVLYKVAAPQFAFARLGKGVEAAMEGLERRWALGWTGAGTTPNPPSIFLASSHPPSGDLASFDRAREKDPGTPDSPTPPSLQRC</sequence>
<dbReference type="GeneID" id="300580291"/>
<organism evidence="2 3">
    <name type="scientific">Trichoderma ghanense</name>
    <dbReference type="NCBI Taxonomy" id="65468"/>
    <lineage>
        <taxon>Eukaryota</taxon>
        <taxon>Fungi</taxon>
        <taxon>Dikarya</taxon>
        <taxon>Ascomycota</taxon>
        <taxon>Pezizomycotina</taxon>
        <taxon>Sordariomycetes</taxon>
        <taxon>Hypocreomycetidae</taxon>
        <taxon>Hypocreales</taxon>
        <taxon>Hypocreaceae</taxon>
        <taxon>Trichoderma</taxon>
    </lineage>
</organism>
<feature type="compositionally biased region" description="Basic and acidic residues" evidence="1">
    <location>
        <begin position="108"/>
        <end position="118"/>
    </location>
</feature>
<reference evidence="2 3" key="1">
    <citation type="submission" date="2018-01" db="EMBL/GenBank/DDBJ databases">
        <title>Genome characterization of the sugarcane-associated fungus Trichoderma ghanense CCMA-1212 and their application in lignocelulose bioconversion.</title>
        <authorList>
            <person name="Steindorff A.S."/>
            <person name="Mendes T.D."/>
            <person name="Vilela E.S.D."/>
            <person name="Rodrigues D.S."/>
            <person name="Formighieri E.F."/>
            <person name="Melo I.S."/>
            <person name="Favaro L.C.L."/>
        </authorList>
    </citation>
    <scope>NUCLEOTIDE SEQUENCE [LARGE SCALE GENOMIC DNA]</scope>
    <source>
        <strain evidence="2 3">CCMA-1212</strain>
    </source>
</reference>
<protein>
    <submittedName>
        <fullName evidence="2">Uncharacterized protein</fullName>
    </submittedName>
</protein>
<feature type="region of interest" description="Disordered" evidence="1">
    <location>
        <begin position="1"/>
        <end position="46"/>
    </location>
</feature>
<comment type="caution">
    <text evidence="2">The sequence shown here is derived from an EMBL/GenBank/DDBJ whole genome shotgun (WGS) entry which is preliminary data.</text>
</comment>
<evidence type="ECO:0000313" key="2">
    <source>
        <dbReference type="EMBL" id="TFA99484.1"/>
    </source>
</evidence>
<dbReference type="Proteomes" id="UP001642720">
    <property type="component" value="Unassembled WGS sequence"/>
</dbReference>
<name>A0ABY2GWB2_9HYPO</name>
<dbReference type="RefSeq" id="XP_073555686.1">
    <property type="nucleotide sequence ID" value="XM_073705841.1"/>
</dbReference>
<feature type="region of interest" description="Disordered" evidence="1">
    <location>
        <begin position="83"/>
        <end position="131"/>
    </location>
</feature>
<gene>
    <name evidence="2" type="ORF">CCMA1212_008725</name>
</gene>
<evidence type="ECO:0000256" key="1">
    <source>
        <dbReference type="SAM" id="MobiDB-lite"/>
    </source>
</evidence>
<proteinExistence type="predicted"/>
<accession>A0ABY2GWB2</accession>
<keyword evidence="3" id="KW-1185">Reference proteome</keyword>
<feature type="compositionally biased region" description="Pro residues" evidence="1">
    <location>
        <begin position="120"/>
        <end position="131"/>
    </location>
</feature>
<feature type="compositionally biased region" description="Basic and acidic residues" evidence="1">
    <location>
        <begin position="1"/>
        <end position="24"/>
    </location>
</feature>